<feature type="non-terminal residue" evidence="14">
    <location>
        <position position="1"/>
    </location>
</feature>
<keyword evidence="6" id="KW-0548">Nucleotidyltransferase</keyword>
<evidence type="ECO:0000256" key="12">
    <source>
        <dbReference type="ARBA" id="ARBA00023242"/>
    </source>
</evidence>
<dbReference type="GO" id="GO:0042276">
    <property type="term" value="P:error-prone translesion synthesis"/>
    <property type="evidence" value="ECO:0007669"/>
    <property type="project" value="TreeGrafter"/>
</dbReference>
<keyword evidence="5" id="KW-0808">Transferase</keyword>
<dbReference type="Pfam" id="PF00817">
    <property type="entry name" value="IMS"/>
    <property type="match status" value="1"/>
</dbReference>
<dbReference type="PANTHER" id="PTHR45990">
    <property type="entry name" value="DNA REPAIR PROTEIN REV1"/>
    <property type="match status" value="1"/>
</dbReference>
<dbReference type="EMBL" id="LWCA01000186">
    <property type="protein sequence ID" value="OAF70111.1"/>
    <property type="molecule type" value="Genomic_DNA"/>
</dbReference>
<keyword evidence="15" id="KW-1185">Reference proteome</keyword>
<dbReference type="Gene3D" id="3.30.70.270">
    <property type="match status" value="1"/>
</dbReference>
<dbReference type="GO" id="GO:0017125">
    <property type="term" value="F:deoxycytidyl transferase activity"/>
    <property type="evidence" value="ECO:0007669"/>
    <property type="project" value="TreeGrafter"/>
</dbReference>
<keyword evidence="8" id="KW-0227">DNA damage</keyword>
<keyword evidence="4" id="KW-0237">DNA synthesis</keyword>
<dbReference type="PANTHER" id="PTHR45990:SF1">
    <property type="entry name" value="DNA REPAIR PROTEIN REV1"/>
    <property type="match status" value="1"/>
</dbReference>
<dbReference type="GO" id="GO:0006281">
    <property type="term" value="P:DNA repair"/>
    <property type="evidence" value="ECO:0007669"/>
    <property type="project" value="UniProtKB-KW"/>
</dbReference>
<keyword evidence="10" id="KW-0238">DNA-binding</keyword>
<evidence type="ECO:0000256" key="2">
    <source>
        <dbReference type="ARBA" id="ARBA00010945"/>
    </source>
</evidence>
<dbReference type="Gene3D" id="3.40.630.20">
    <property type="entry name" value="Peptidase C15, pyroglutamyl peptidase I-like"/>
    <property type="match status" value="1"/>
</dbReference>
<evidence type="ECO:0000256" key="10">
    <source>
        <dbReference type="ARBA" id="ARBA00023125"/>
    </source>
</evidence>
<evidence type="ECO:0000256" key="8">
    <source>
        <dbReference type="ARBA" id="ARBA00022763"/>
    </source>
</evidence>
<dbReference type="OrthoDB" id="407146at2759"/>
<dbReference type="InterPro" id="IPR036440">
    <property type="entry name" value="Peptidase_C15-like_sf"/>
</dbReference>
<evidence type="ECO:0000313" key="14">
    <source>
        <dbReference type="EMBL" id="OAF70111.1"/>
    </source>
</evidence>
<comment type="subcellular location">
    <subcellularLocation>
        <location evidence="1">Nucleus</location>
    </subcellularLocation>
</comment>
<proteinExistence type="inferred from homology"/>
<dbReference type="Pfam" id="PF11799">
    <property type="entry name" value="IMS_C"/>
    <property type="match status" value="1"/>
</dbReference>
<evidence type="ECO:0000256" key="4">
    <source>
        <dbReference type="ARBA" id="ARBA00022634"/>
    </source>
</evidence>
<evidence type="ECO:0000256" key="9">
    <source>
        <dbReference type="ARBA" id="ARBA00022842"/>
    </source>
</evidence>
<reference evidence="14 15" key="1">
    <citation type="submission" date="2016-04" db="EMBL/GenBank/DDBJ databases">
        <title>The genome of Intoshia linei affirms orthonectids as highly simplified spiralians.</title>
        <authorList>
            <person name="Mikhailov K.V."/>
            <person name="Slusarev G.S."/>
            <person name="Nikitin M.A."/>
            <person name="Logacheva M.D."/>
            <person name="Penin A."/>
            <person name="Aleoshin V."/>
            <person name="Panchin Y.V."/>
        </authorList>
    </citation>
    <scope>NUCLEOTIDE SEQUENCE [LARGE SCALE GENOMIC DNA]</scope>
    <source>
        <strain evidence="14">Intl2013</strain>
        <tissue evidence="14">Whole animal</tissue>
    </source>
</reference>
<keyword evidence="9" id="KW-0460">Magnesium</keyword>
<evidence type="ECO:0000256" key="7">
    <source>
        <dbReference type="ARBA" id="ARBA00022723"/>
    </source>
</evidence>
<evidence type="ECO:0000256" key="11">
    <source>
        <dbReference type="ARBA" id="ARBA00023204"/>
    </source>
</evidence>
<evidence type="ECO:0000256" key="6">
    <source>
        <dbReference type="ARBA" id="ARBA00022695"/>
    </source>
</evidence>
<dbReference type="SUPFAM" id="SSF53182">
    <property type="entry name" value="Pyrrolidone carboxyl peptidase (pyroglutamate aminopeptidase)"/>
    <property type="match status" value="1"/>
</dbReference>
<sequence>ILFSFSQKAEAISCDELVLNISSFPELYQSFSPIQLGHYIRSLIKRKTHCDASIGISHSILAARICAKYAKPNNCIYMDDEKFKNFIFSQKLSIIPHINKNIVNALSEFSLYTCGDISSKSIIELCEMLKISNTNKSLNYLIKSSKGMCDKLIKSCYDPKSISVCINYAVRLSNTSDLEKITYDIANQVLSRLKKISKQFKSINISLKIRHPDAPIEPQKYMGCGHCNTVYKKMVLINFTSDLSILHKKSFDMINQLTTQIGDIRGITLCVSDFKNHKTKKSNDIITMLKNAKPRPKYDNDSLPNCHVIDKRNQQYQFVTLLSAPKPKIRKRKIKLHPNQMKIDDCFKAVNQKYEEKDLAELEITPTTPFINFDVDFWLNQGFGLFNDIEYNSSWESVNLVKSLENIEITKKKLTVNYQEANTDIQSTLLNSNLKIIILCGVDCNNTVLPDSKTPYHIDIESRAFASGYTPDNSRNCPDFNLEHMHDEYLNSKFDIDKLVYDANSESDENVSFYKSTDPGRYLCGYSYYQSLSINPNSIFVHLPHVLCHDVIKRNEIYQKFADALQILALNLYMSLTE</sequence>
<evidence type="ECO:0000256" key="5">
    <source>
        <dbReference type="ARBA" id="ARBA00022679"/>
    </source>
</evidence>
<evidence type="ECO:0000313" key="15">
    <source>
        <dbReference type="Proteomes" id="UP000078046"/>
    </source>
</evidence>
<accession>A0A177B977</accession>
<dbReference type="FunFam" id="3.30.1490.100:FF:000001">
    <property type="entry name" value="DNA repair protein REV1"/>
    <property type="match status" value="1"/>
</dbReference>
<dbReference type="InterPro" id="IPR043128">
    <property type="entry name" value="Rev_trsase/Diguanyl_cyclase"/>
</dbReference>
<dbReference type="GO" id="GO:0003887">
    <property type="term" value="F:DNA-directed DNA polymerase activity"/>
    <property type="evidence" value="ECO:0007669"/>
    <property type="project" value="TreeGrafter"/>
</dbReference>
<protein>
    <recommendedName>
        <fullName evidence="3">DNA repair protein REV1</fullName>
    </recommendedName>
</protein>
<evidence type="ECO:0000259" key="13">
    <source>
        <dbReference type="PROSITE" id="PS50173"/>
    </source>
</evidence>
<comment type="similarity">
    <text evidence="2">Belongs to the DNA polymerase type-Y family.</text>
</comment>
<organism evidence="14 15">
    <name type="scientific">Intoshia linei</name>
    <dbReference type="NCBI Taxonomy" id="1819745"/>
    <lineage>
        <taxon>Eukaryota</taxon>
        <taxon>Metazoa</taxon>
        <taxon>Spiralia</taxon>
        <taxon>Lophotrochozoa</taxon>
        <taxon>Mesozoa</taxon>
        <taxon>Orthonectida</taxon>
        <taxon>Rhopaluridae</taxon>
        <taxon>Intoshia</taxon>
    </lineage>
</organism>
<dbReference type="GO" id="GO:0046872">
    <property type="term" value="F:metal ion binding"/>
    <property type="evidence" value="ECO:0007669"/>
    <property type="project" value="UniProtKB-KW"/>
</dbReference>
<dbReference type="GO" id="GO:0070987">
    <property type="term" value="P:error-free translesion synthesis"/>
    <property type="evidence" value="ECO:0007669"/>
    <property type="project" value="TreeGrafter"/>
</dbReference>
<feature type="domain" description="UmuC" evidence="13">
    <location>
        <begin position="1"/>
        <end position="99"/>
    </location>
</feature>
<keyword evidence="12" id="KW-0539">Nucleus</keyword>
<dbReference type="InterPro" id="IPR017961">
    <property type="entry name" value="DNA_pol_Y-fam_little_finger"/>
</dbReference>
<keyword evidence="11" id="KW-0234">DNA repair</keyword>
<dbReference type="SUPFAM" id="SSF100879">
    <property type="entry name" value="Lesion bypass DNA polymerase (Y-family), little finger domain"/>
    <property type="match status" value="1"/>
</dbReference>
<comment type="caution">
    <text evidence="14">The sequence shown here is derived from an EMBL/GenBank/DDBJ whole genome shotgun (WGS) entry which is preliminary data.</text>
</comment>
<keyword evidence="7" id="KW-0479">Metal-binding</keyword>
<dbReference type="InterPro" id="IPR036775">
    <property type="entry name" value="DNA_pol_Y-fam_lit_finger_sf"/>
</dbReference>
<evidence type="ECO:0000256" key="1">
    <source>
        <dbReference type="ARBA" id="ARBA00004123"/>
    </source>
</evidence>
<dbReference type="InterPro" id="IPR001126">
    <property type="entry name" value="UmuC"/>
</dbReference>
<dbReference type="GO" id="GO:0003684">
    <property type="term" value="F:damaged DNA binding"/>
    <property type="evidence" value="ECO:0007669"/>
    <property type="project" value="InterPro"/>
</dbReference>
<dbReference type="GO" id="GO:0005634">
    <property type="term" value="C:nucleus"/>
    <property type="evidence" value="ECO:0007669"/>
    <property type="project" value="UniProtKB-SubCell"/>
</dbReference>
<gene>
    <name evidence="14" type="ORF">A3Q56_02123</name>
</gene>
<dbReference type="Proteomes" id="UP000078046">
    <property type="component" value="Unassembled WGS sequence"/>
</dbReference>
<dbReference type="SUPFAM" id="SSF56672">
    <property type="entry name" value="DNA/RNA polymerases"/>
    <property type="match status" value="1"/>
</dbReference>
<dbReference type="PROSITE" id="PS50173">
    <property type="entry name" value="UMUC"/>
    <property type="match status" value="1"/>
</dbReference>
<dbReference type="InterPro" id="IPR043502">
    <property type="entry name" value="DNA/RNA_pol_sf"/>
</dbReference>
<dbReference type="AlphaFoldDB" id="A0A177B977"/>
<dbReference type="Gene3D" id="3.30.1490.100">
    <property type="entry name" value="DNA polymerase, Y-family, little finger domain"/>
    <property type="match status" value="1"/>
</dbReference>
<name>A0A177B977_9BILA</name>
<evidence type="ECO:0000256" key="3">
    <source>
        <dbReference type="ARBA" id="ARBA00020399"/>
    </source>
</evidence>